<feature type="compositionally biased region" description="Low complexity" evidence="1">
    <location>
        <begin position="385"/>
        <end position="398"/>
    </location>
</feature>
<feature type="compositionally biased region" description="Basic residues" evidence="1">
    <location>
        <begin position="529"/>
        <end position="547"/>
    </location>
</feature>
<feature type="region of interest" description="Disordered" evidence="1">
    <location>
        <begin position="306"/>
        <end position="547"/>
    </location>
</feature>
<dbReference type="PANTHER" id="PTHR12126:SF11">
    <property type="entry name" value="NADH DEHYDROGENASE [UBIQUINONE] 1 ALPHA SUBCOMPLEX SUBUNIT 9, MITOCHONDRIAL"/>
    <property type="match status" value="1"/>
</dbReference>
<dbReference type="Gene3D" id="3.40.50.720">
    <property type="entry name" value="NAD(P)-binding Rossmann-like Domain"/>
    <property type="match status" value="1"/>
</dbReference>
<dbReference type="AlphaFoldDB" id="A0A934KKX7"/>
<organism evidence="3 4">
    <name type="scientific">Candidatus Dormiibacter inghamiae</name>
    <dbReference type="NCBI Taxonomy" id="3127013"/>
    <lineage>
        <taxon>Bacteria</taxon>
        <taxon>Bacillati</taxon>
        <taxon>Candidatus Dormiibacterota</taxon>
        <taxon>Candidatus Dormibacteria</taxon>
        <taxon>Candidatus Dormibacterales</taxon>
        <taxon>Candidatus Dormibacteraceae</taxon>
        <taxon>Candidatus Dormiibacter</taxon>
    </lineage>
</organism>
<evidence type="ECO:0000313" key="4">
    <source>
        <dbReference type="Proteomes" id="UP000620075"/>
    </source>
</evidence>
<feature type="compositionally biased region" description="Low complexity" evidence="1">
    <location>
        <begin position="506"/>
        <end position="522"/>
    </location>
</feature>
<evidence type="ECO:0000313" key="3">
    <source>
        <dbReference type="EMBL" id="MBJ7604688.1"/>
    </source>
</evidence>
<dbReference type="SUPFAM" id="SSF51735">
    <property type="entry name" value="NAD(P)-binding Rossmann-fold domains"/>
    <property type="match status" value="1"/>
</dbReference>
<dbReference type="PANTHER" id="PTHR12126">
    <property type="entry name" value="NADH-UBIQUINONE OXIDOREDUCTASE 39 KDA SUBUNIT-RELATED"/>
    <property type="match status" value="1"/>
</dbReference>
<feature type="compositionally biased region" description="Low complexity" evidence="1">
    <location>
        <begin position="306"/>
        <end position="321"/>
    </location>
</feature>
<name>A0A934KKX7_9BACT</name>
<protein>
    <submittedName>
        <fullName evidence="3">NAD(P)H-binding protein</fullName>
    </submittedName>
</protein>
<feature type="domain" description="NAD(P)-binding" evidence="2">
    <location>
        <begin position="6"/>
        <end position="148"/>
    </location>
</feature>
<evidence type="ECO:0000259" key="2">
    <source>
        <dbReference type="Pfam" id="PF13460"/>
    </source>
</evidence>
<reference evidence="3 4" key="1">
    <citation type="submission" date="2020-10" db="EMBL/GenBank/DDBJ databases">
        <title>Ca. Dormibacterota MAGs.</title>
        <authorList>
            <person name="Montgomery K."/>
        </authorList>
    </citation>
    <scope>NUCLEOTIDE SEQUENCE [LARGE SCALE GENOMIC DNA]</scope>
    <source>
        <strain evidence="3">SC8811_S16_3</strain>
    </source>
</reference>
<dbReference type="RefSeq" id="WP_338182708.1">
    <property type="nucleotide sequence ID" value="NZ_JAEKNQ010000064.1"/>
</dbReference>
<dbReference type="GO" id="GO:0044877">
    <property type="term" value="F:protein-containing complex binding"/>
    <property type="evidence" value="ECO:0007669"/>
    <property type="project" value="TreeGrafter"/>
</dbReference>
<dbReference type="Pfam" id="PF13460">
    <property type="entry name" value="NAD_binding_10"/>
    <property type="match status" value="1"/>
</dbReference>
<dbReference type="InterPro" id="IPR036291">
    <property type="entry name" value="NAD(P)-bd_dom_sf"/>
</dbReference>
<proteinExistence type="predicted"/>
<dbReference type="Proteomes" id="UP000620075">
    <property type="component" value="Unassembled WGS sequence"/>
</dbReference>
<gene>
    <name evidence="3" type="ORF">JF888_16155</name>
</gene>
<dbReference type="InterPro" id="IPR051207">
    <property type="entry name" value="ComplexI_NDUFA9_subunit"/>
</dbReference>
<sequence>MILVTGGSGFVGRHVVSRLAAEGKPVRALVRNSRSVGLAPAVEVFEGDLTRPKTFRAALIGVDVLVHAAALTGDRKEPYRGAYDQVNCVGTERLLGAAKRAGVGKVVLISGLGTKPGRPGSYLSTRWAMEETVRRSGIPYVILQPSVLFGEGAAFVRGLARVVRASPLAPAIGWELKFQPLWIDDFSRCITAAAESQGLNGRELALGGAEQISMRELMTFIAQSLGRRAWVVPVPVFAAKLQARAMNRILSQPPLTPAAAELLNFDNTTALDSVEAAFGFQPRGFREHVSAHGLELDAAAAGSSAAPGTAATAGAGSSQAAEVAGAGEPRAGQPAPAVAGDVDDSAPRGASGSDPTPSQLQEGLPPEPASSPAGVAAGDEKESAETAPSSGSEEPSAPRQISAETIEPMQLPQPRAAEPSVAKEAGKDEAEDVQAEATGAPPQAGTETAVAKPSSRTVSNSEGATGTTTTGGGNQPGITDRGSVAPGSRSIAGSGSGDSPPPGSMAPEAIEEGAAPAPAPGGADDRPPTARKRRDRAAPRGRKPKRN</sequence>
<dbReference type="EMBL" id="JAEKNQ010000064">
    <property type="protein sequence ID" value="MBJ7604688.1"/>
    <property type="molecule type" value="Genomic_DNA"/>
</dbReference>
<evidence type="ECO:0000256" key="1">
    <source>
        <dbReference type="SAM" id="MobiDB-lite"/>
    </source>
</evidence>
<accession>A0A934KKX7</accession>
<comment type="caution">
    <text evidence="3">The sequence shown here is derived from an EMBL/GenBank/DDBJ whole genome shotgun (WGS) entry which is preliminary data.</text>
</comment>
<dbReference type="InterPro" id="IPR016040">
    <property type="entry name" value="NAD(P)-bd_dom"/>
</dbReference>